<accession>A0A398D463</accession>
<dbReference type="InterPro" id="IPR003033">
    <property type="entry name" value="SCP2_sterol-bd_dom"/>
</dbReference>
<gene>
    <name evidence="2" type="ORF">SMC6_07645</name>
</gene>
<dbReference type="Pfam" id="PF02036">
    <property type="entry name" value="SCP2"/>
    <property type="match status" value="1"/>
</dbReference>
<protein>
    <submittedName>
        <fullName evidence="2">Sterol carrier protein</fullName>
    </submittedName>
</protein>
<feature type="domain" description="SCP2" evidence="1">
    <location>
        <begin position="20"/>
        <end position="118"/>
    </location>
</feature>
<organism evidence="2 3">
    <name type="scientific">Candidatus Cryosericum odellii</name>
    <dbReference type="NCBI Taxonomy" id="2290917"/>
    <lineage>
        <taxon>Bacteria</taxon>
        <taxon>Pseudomonadati</taxon>
        <taxon>Caldisericota/Cryosericota group</taxon>
        <taxon>Candidatus Cryosericota</taxon>
        <taxon>Candidatus Cryosericia</taxon>
        <taxon>Candidatus Cryosericales</taxon>
        <taxon>Candidatus Cryosericaceae</taxon>
        <taxon>Candidatus Cryosericum</taxon>
    </lineage>
</organism>
<name>A0A398D463_9BACT</name>
<dbReference type="EMBL" id="QXIT01000134">
    <property type="protein sequence ID" value="RIE07087.1"/>
    <property type="molecule type" value="Genomic_DNA"/>
</dbReference>
<reference evidence="2 3" key="1">
    <citation type="submission" date="2018-09" db="EMBL/GenBank/DDBJ databases">
        <title>Discovery and Ecogenomic Context for Candidatus Cryosericales, a Global Caldiserica Order Active in Thawing Permafrost.</title>
        <authorList>
            <person name="Martinez M.A."/>
            <person name="Woodcroft B.J."/>
            <person name="Ignacio Espinoza J.C."/>
            <person name="Zayed A."/>
            <person name="Singleton C.M."/>
            <person name="Boyd J."/>
            <person name="Li Y.-F."/>
            <person name="Purvine S."/>
            <person name="Maughan H."/>
            <person name="Hodgkins S.B."/>
            <person name="Anderson D."/>
            <person name="Sederholm M."/>
            <person name="Temperton B."/>
            <person name="Saleska S.R."/>
            <person name="Tyson G.W."/>
            <person name="Rich V.I."/>
        </authorList>
    </citation>
    <scope>NUCLEOTIDE SEQUENCE [LARGE SCALE GENOMIC DNA]</scope>
    <source>
        <strain evidence="2 3">SMC6</strain>
    </source>
</reference>
<dbReference type="RefSeq" id="WP_119175795.1">
    <property type="nucleotide sequence ID" value="NZ_QXIT01000134.1"/>
</dbReference>
<dbReference type="SUPFAM" id="SSF55718">
    <property type="entry name" value="SCP-like"/>
    <property type="match status" value="1"/>
</dbReference>
<dbReference type="AlphaFoldDB" id="A0A398D463"/>
<keyword evidence="3" id="KW-1185">Reference proteome</keyword>
<evidence type="ECO:0000313" key="3">
    <source>
        <dbReference type="Proteomes" id="UP000266260"/>
    </source>
</evidence>
<evidence type="ECO:0000313" key="2">
    <source>
        <dbReference type="EMBL" id="RIE07087.1"/>
    </source>
</evidence>
<evidence type="ECO:0000259" key="1">
    <source>
        <dbReference type="Pfam" id="PF02036"/>
    </source>
</evidence>
<sequence length="135" mass="15613">MVKYLSQEWCDLYKEEINKSKAYEEAAKTWEGDFYFITEPGGPVKEKGFMYVDLYHGKCRACEIVTDPNKYKPAFTLAAPYNIWKQIATKKLDSTKALITRQSKLTGDMAKIMRYTKAANELTNCTMLVPTEWLD</sequence>
<dbReference type="Proteomes" id="UP000266260">
    <property type="component" value="Unassembled WGS sequence"/>
</dbReference>
<comment type="caution">
    <text evidence="2">The sequence shown here is derived from an EMBL/GenBank/DDBJ whole genome shotgun (WGS) entry which is preliminary data.</text>
</comment>
<dbReference type="InterPro" id="IPR036527">
    <property type="entry name" value="SCP2_sterol-bd_dom_sf"/>
</dbReference>
<proteinExistence type="predicted"/>
<dbReference type="Gene3D" id="3.30.1050.10">
    <property type="entry name" value="SCP2 sterol-binding domain"/>
    <property type="match status" value="1"/>
</dbReference>